<accession>A0A398DA25</accession>
<protein>
    <submittedName>
        <fullName evidence="2">Uncharacterized protein</fullName>
    </submittedName>
</protein>
<keyword evidence="1" id="KW-0812">Transmembrane</keyword>
<reference evidence="4 5" key="1">
    <citation type="submission" date="2018-09" db="EMBL/GenBank/DDBJ databases">
        <title>Discovery and Ecogenomic Context for Candidatus Cryosericales, a Global Caldiserica Order Active in Thawing Permafrost.</title>
        <authorList>
            <person name="Martinez M.A."/>
            <person name="Woodcroft B.J."/>
            <person name="Ignacio Espinoza J.C."/>
            <person name="Zayed A."/>
            <person name="Singleton C.M."/>
            <person name="Boyd J."/>
            <person name="Li Y.-F."/>
            <person name="Purvine S."/>
            <person name="Maughan H."/>
            <person name="Hodgkins S.B."/>
            <person name="Anderson D."/>
            <person name="Sederholm M."/>
            <person name="Temperton B."/>
            <person name="Saleska S.R."/>
            <person name="Tyson G.W."/>
            <person name="Rich V.I."/>
        </authorList>
    </citation>
    <scope>NUCLEOTIDE SEQUENCE [LARGE SCALE GENOMIC DNA]</scope>
    <source>
        <strain evidence="3 4">SMC2</strain>
        <strain evidence="2 5">SMC3</strain>
    </source>
</reference>
<dbReference type="EMBL" id="QXIX01000055">
    <property type="protein sequence ID" value="RIE12386.1"/>
    <property type="molecule type" value="Genomic_DNA"/>
</dbReference>
<keyword evidence="4" id="KW-1185">Reference proteome</keyword>
<feature type="transmembrane region" description="Helical" evidence="1">
    <location>
        <begin position="40"/>
        <end position="59"/>
    </location>
</feature>
<name>A0A398DA25_9BACT</name>
<proteinExistence type="predicted"/>
<evidence type="ECO:0000313" key="3">
    <source>
        <dbReference type="EMBL" id="RIE12386.1"/>
    </source>
</evidence>
<keyword evidence="1" id="KW-1133">Transmembrane helix</keyword>
<dbReference type="Proteomes" id="UP000266042">
    <property type="component" value="Unassembled WGS sequence"/>
</dbReference>
<dbReference type="Proteomes" id="UP000265724">
    <property type="component" value="Unassembled WGS sequence"/>
</dbReference>
<gene>
    <name evidence="3" type="ORF">SMC2_07215</name>
    <name evidence="2" type="ORF">SMC3_07605</name>
</gene>
<organism evidence="2 5">
    <name type="scientific">Candidatus Cryosericum hinesii</name>
    <dbReference type="NCBI Taxonomy" id="2290915"/>
    <lineage>
        <taxon>Bacteria</taxon>
        <taxon>Pseudomonadati</taxon>
        <taxon>Caldisericota/Cryosericota group</taxon>
        <taxon>Candidatus Cryosericota</taxon>
        <taxon>Candidatus Cryosericia</taxon>
        <taxon>Candidatus Cryosericales</taxon>
        <taxon>Candidatus Cryosericaceae</taxon>
        <taxon>Candidatus Cryosericum</taxon>
    </lineage>
</organism>
<keyword evidence="1" id="KW-0472">Membrane</keyword>
<evidence type="ECO:0000313" key="5">
    <source>
        <dbReference type="Proteomes" id="UP000266042"/>
    </source>
</evidence>
<dbReference type="AlphaFoldDB" id="A0A398DA25"/>
<dbReference type="RefSeq" id="WP_119087955.1">
    <property type="nucleotide sequence ID" value="NZ_QXIV01000045.1"/>
</dbReference>
<evidence type="ECO:0000256" key="1">
    <source>
        <dbReference type="SAM" id="Phobius"/>
    </source>
</evidence>
<evidence type="ECO:0000313" key="4">
    <source>
        <dbReference type="Proteomes" id="UP000265724"/>
    </source>
</evidence>
<sequence length="98" mass="10695">MRRLMTIMAFAGGLLGLGNYVWDGWAMASGGRNLYVPSNIVSVLLLVIAGSVAATMLLRDHGQMIEEERKEYRATLALSIAALVILSSWILFRALKVA</sequence>
<evidence type="ECO:0000313" key="2">
    <source>
        <dbReference type="EMBL" id="RIE12252.1"/>
    </source>
</evidence>
<dbReference type="EMBL" id="QXIW01000031">
    <property type="protein sequence ID" value="RIE12252.1"/>
    <property type="molecule type" value="Genomic_DNA"/>
</dbReference>
<comment type="caution">
    <text evidence="2">The sequence shown here is derived from an EMBL/GenBank/DDBJ whole genome shotgun (WGS) entry which is preliminary data.</text>
</comment>
<feature type="transmembrane region" description="Helical" evidence="1">
    <location>
        <begin position="71"/>
        <end position="92"/>
    </location>
</feature>